<dbReference type="Proteomes" id="UP001562457">
    <property type="component" value="Unassembled WGS sequence"/>
</dbReference>
<reference evidence="3 4" key="1">
    <citation type="submission" date="2024-06" db="EMBL/GenBank/DDBJ databases">
        <title>Draft genome sequence of Helicobacter trogontum NHP16-4001.</title>
        <authorList>
            <person name="Rimbara E."/>
            <person name="Suzuki M."/>
        </authorList>
    </citation>
    <scope>NUCLEOTIDE SEQUENCE [LARGE SCALE GENOMIC DNA]</scope>
    <source>
        <strain evidence="3 4">NHP16-4001</strain>
    </source>
</reference>
<feature type="domain" description="Phage-Barnase-EndoU-ColicinE5/D-RelE-like nuclease" evidence="2">
    <location>
        <begin position="116"/>
        <end position="214"/>
    </location>
</feature>
<evidence type="ECO:0000256" key="1">
    <source>
        <dbReference type="SAM" id="Coils"/>
    </source>
</evidence>
<comment type="caution">
    <text evidence="3">The sequence shown here is derived from an EMBL/GenBank/DDBJ whole genome shotgun (WGS) entry which is preliminary data.</text>
</comment>
<keyword evidence="1" id="KW-0175">Coiled coil</keyword>
<dbReference type="EMBL" id="BAAFHN010000077">
    <property type="protein sequence ID" value="GAB0173914.1"/>
    <property type="molecule type" value="Genomic_DNA"/>
</dbReference>
<evidence type="ECO:0000313" key="3">
    <source>
        <dbReference type="EMBL" id="GAB0173914.1"/>
    </source>
</evidence>
<gene>
    <name evidence="3" type="ORF">NHP164001_19360</name>
</gene>
<accession>A0ABQ0D6F0</accession>
<evidence type="ECO:0000259" key="2">
    <source>
        <dbReference type="Pfam" id="PF18809"/>
    </source>
</evidence>
<evidence type="ECO:0000313" key="4">
    <source>
        <dbReference type="Proteomes" id="UP001562457"/>
    </source>
</evidence>
<name>A0ABQ0D6F0_9HELI</name>
<protein>
    <recommendedName>
        <fullName evidence="2">Phage-Barnase-EndoU-ColicinE5/D-RelE-like nuclease domain-containing protein</fullName>
    </recommendedName>
</protein>
<feature type="coiled-coil region" evidence="1">
    <location>
        <begin position="282"/>
        <end position="329"/>
    </location>
</feature>
<dbReference type="InterPro" id="IPR041092">
    <property type="entry name" value="PBECR1"/>
</dbReference>
<proteinExistence type="predicted"/>
<keyword evidence="4" id="KW-1185">Reference proteome</keyword>
<sequence length="459" mass="52394">MSDERRKINTYHDLRQNFNKGHHTDLQILEGNNIPQEQHKQLLEFISQTRSYIESNFNINPLKEFGTNYAEFYKDGKGAIQKLLSEAKDYETRKEAGSLTEDEVKQGAYKGQVAGAFHKEGLGDIDLVWGDSKMGLQKIITKHIDDFNDFAGETKEAKLANGLSEIVENGKVVSENGVNTIWYKRGDDYYLVGLSKGFNGIGENEWIITSYEKRDLTANQKADINSKIQDSDTKALSPVSEFNELQSLNSTIDSNPTTKDLIKQAKEQSLSVKETKEAMQDSTQATQDLTHLKQKLENASDEEKGEIIKETITEQNNKLLEEITKLQNVLEKKDFLPFEIDEKIKSLSTKSQFIGEDEESLKKVAISQLEFETKDKIKELQKVLKDNKIGLGTLKEFLTKAKDPKIIENKTAYESVKATLKRLIEKNQKRVLKILDNAIQERKLTYYLNTKDGEESERF</sequence>
<dbReference type="Pfam" id="PF18809">
    <property type="entry name" value="PBECR1"/>
    <property type="match status" value="1"/>
</dbReference>
<organism evidence="3 4">
    <name type="scientific">Helicobacter trogontum</name>
    <dbReference type="NCBI Taxonomy" id="50960"/>
    <lineage>
        <taxon>Bacteria</taxon>
        <taxon>Pseudomonadati</taxon>
        <taxon>Campylobacterota</taxon>
        <taxon>Epsilonproteobacteria</taxon>
        <taxon>Campylobacterales</taxon>
        <taxon>Helicobacteraceae</taxon>
        <taxon>Helicobacter</taxon>
    </lineage>
</organism>